<name>A0A7X0XLB9_9LIST</name>
<evidence type="ECO:0000313" key="2">
    <source>
        <dbReference type="Proteomes" id="UP000541955"/>
    </source>
</evidence>
<organism evidence="1 2">
    <name type="scientific">Listeria booriae</name>
    <dbReference type="NCBI Taxonomy" id="1552123"/>
    <lineage>
        <taxon>Bacteria</taxon>
        <taxon>Bacillati</taxon>
        <taxon>Bacillota</taxon>
        <taxon>Bacilli</taxon>
        <taxon>Bacillales</taxon>
        <taxon>Listeriaceae</taxon>
        <taxon>Listeria</taxon>
    </lineage>
</organism>
<reference evidence="1 2" key="1">
    <citation type="submission" date="2020-03" db="EMBL/GenBank/DDBJ databases">
        <title>Soil Listeria distribution.</title>
        <authorList>
            <person name="Liao J."/>
            <person name="Wiedmann M."/>
        </authorList>
    </citation>
    <scope>NUCLEOTIDE SEQUENCE [LARGE SCALE GENOMIC DNA]</scope>
    <source>
        <strain evidence="1 2">FSL L7-1387</strain>
    </source>
</reference>
<sequence length="440" mass="50298">MSIRVGKLSLMVGVILYIISLYIAYIYLISPSYSYYQLVNLEPPLWVCFLSSFLAFLPTFWSEYRTKRPSQVIYWVLYIFTFVPVMIIPDFVRENPFDSFFIFKLVLLLCMIILYLGGKLPLIKIGEWNIPQNLVKVGITIFTLVLYFIMIRNFGFRIDVVSFKDVYDVREMYRMETNRFAGYAVVWLSKIIDLFLVTLGVLKGNILLITGGIIGQVYVYSVTGHKSVALSLCLLAVILFCIRHRGAKFGVRFIWVILFLVVLSMVFDTLSGNITLTEIFTRRMLFLPGALSSFFFDFFSANPKTHLGQSVFSAFVDYPYDANPGYVIGQHYFGSDQMSANVNMWADGYSAFGYAGVIIFTILLAVILWIYDSISANRNFVISVALMVMPAWSLVDSSFIIALMTNGIFIAIGLNYLFQSSENLQRSEEFEHQKNHLDAV</sequence>
<comment type="caution">
    <text evidence="1">The sequence shown here is derived from an EMBL/GenBank/DDBJ whole genome shotgun (WGS) entry which is preliminary data.</text>
</comment>
<gene>
    <name evidence="1" type="ORF">HB902_12290</name>
</gene>
<proteinExistence type="predicted"/>
<evidence type="ECO:0000313" key="1">
    <source>
        <dbReference type="EMBL" id="MBC1562853.1"/>
    </source>
</evidence>
<protein>
    <submittedName>
        <fullName evidence="1">Uncharacterized protein</fullName>
    </submittedName>
</protein>
<dbReference type="RefSeq" id="WP_185430145.1">
    <property type="nucleotide sequence ID" value="NZ_JAARRW010000005.1"/>
</dbReference>
<dbReference type="AlphaFoldDB" id="A0A7X0XLB9"/>
<dbReference type="EMBL" id="JAARRW010000005">
    <property type="protein sequence ID" value="MBC1562853.1"/>
    <property type="molecule type" value="Genomic_DNA"/>
</dbReference>
<dbReference type="Proteomes" id="UP000541955">
    <property type="component" value="Unassembled WGS sequence"/>
</dbReference>
<accession>A0A7X0XLB9</accession>